<sequence>MSQFEDQKQAQQIEICFDEYAAQSAKEHHDLMSIFNKNYQKTIEIPSKQSSFTALNQIKNLNTKYNRTQANEDGKDSKDSQIYYCNPKMKQGFVSKQKRTLNDLAKTDQAEVIRKSKKQPRQPVQSVASKLLQSFYGIGLFQGESKSKYVDDGYQESDEEFQDYLQQNSSFENDNYSFGSNDDQVYVEEQKEVEYQSSDEDDLIPLRQSARSSILLSVNEESKALEIQVSELSPEAKKQNQRLKILELVSQIKSQESKMSYLNKNIEFHVKINQEYDEMLLDIKSQIQEKEKDKVSKKRASNERLSQARQIYNDQIRNIEYFLSSLCSMGLYNIEQYERFNLYEPDRFQLDLTHYSPHNPNVYLSIHTRLISKEVFLQIQLQDKNIIQRNNPDQSQNTEQQPVIDIQELEERKDLSIIGLQFQEIQNDNDANFSANIFDEIKGLEKIIESHKPLYTRPVYGWLLDEEEESKNQEYFFDSGPQCHRLIKQVIKEFGLIKY</sequence>
<organism evidence="1 2">
    <name type="scientific">Stylonychia lemnae</name>
    <name type="common">Ciliate</name>
    <dbReference type="NCBI Taxonomy" id="5949"/>
    <lineage>
        <taxon>Eukaryota</taxon>
        <taxon>Sar</taxon>
        <taxon>Alveolata</taxon>
        <taxon>Ciliophora</taxon>
        <taxon>Intramacronucleata</taxon>
        <taxon>Spirotrichea</taxon>
        <taxon>Stichotrichia</taxon>
        <taxon>Sporadotrichida</taxon>
        <taxon>Oxytrichidae</taxon>
        <taxon>Stylonychinae</taxon>
        <taxon>Stylonychia</taxon>
    </lineage>
</organism>
<evidence type="ECO:0000313" key="2">
    <source>
        <dbReference type="Proteomes" id="UP000039865"/>
    </source>
</evidence>
<name>A0A078B3E8_STYLE</name>
<evidence type="ECO:0000313" key="1">
    <source>
        <dbReference type="EMBL" id="CDW88781.1"/>
    </source>
</evidence>
<dbReference type="EMBL" id="CCKQ01016893">
    <property type="protein sequence ID" value="CDW88781.1"/>
    <property type="molecule type" value="Genomic_DNA"/>
</dbReference>
<proteinExistence type="predicted"/>
<reference evidence="1 2" key="1">
    <citation type="submission" date="2014-06" db="EMBL/GenBank/DDBJ databases">
        <authorList>
            <person name="Swart Estienne"/>
        </authorList>
    </citation>
    <scope>NUCLEOTIDE SEQUENCE [LARGE SCALE GENOMIC DNA]</scope>
    <source>
        <strain evidence="1 2">130c</strain>
    </source>
</reference>
<gene>
    <name evidence="1" type="primary">Contig13455.g14353</name>
    <name evidence="1" type="ORF">STYLEM_17906</name>
</gene>
<dbReference type="AlphaFoldDB" id="A0A078B3E8"/>
<protein>
    <submittedName>
        <fullName evidence="1">Uncharacterized protein</fullName>
    </submittedName>
</protein>
<dbReference type="InParanoid" id="A0A078B3E8"/>
<accession>A0A078B3E8</accession>
<dbReference type="Proteomes" id="UP000039865">
    <property type="component" value="Unassembled WGS sequence"/>
</dbReference>
<keyword evidence="2" id="KW-1185">Reference proteome</keyword>